<comment type="caution">
    <text evidence="3">The sequence shown here is derived from an EMBL/GenBank/DDBJ whole genome shotgun (WGS) entry which is preliminary data.</text>
</comment>
<dbReference type="Proteomes" id="UP000295361">
    <property type="component" value="Unassembled WGS sequence"/>
</dbReference>
<dbReference type="EMBL" id="SNXS01000003">
    <property type="protein sequence ID" value="TDP71523.1"/>
    <property type="molecule type" value="Genomic_DNA"/>
</dbReference>
<feature type="domain" description="Ice-binding protein C-terminal" evidence="2">
    <location>
        <begin position="203"/>
        <end position="227"/>
    </location>
</feature>
<keyword evidence="1" id="KW-0732">Signal</keyword>
<accession>A0A4R6QMG8</accession>
<dbReference type="NCBIfam" id="NF035944">
    <property type="entry name" value="PEPxxWA-CTERM"/>
    <property type="match status" value="1"/>
</dbReference>
<sequence>MMRSSSLAVALALLASTLPTAQAATTIVPQSEWGDMQFVAGTNNASNELIYEFSVAPDQGLTVSSSFTTSSYAPGPYEPGFVSPGWLFVRRSCTACGAEGNVIWDMGKPYTANFNNAYTMILIGDLGRGTEVADYVPGATYQTTMTWNRASSKIDINVSGPGLNVTRQVDSSGDTITGLVFRGPNYEGMGASLFGNVSVITQAVPEPETWAMLLAGLGLLGAVAKRREQASSLGA</sequence>
<feature type="signal peptide" evidence="1">
    <location>
        <begin position="1"/>
        <end position="23"/>
    </location>
</feature>
<evidence type="ECO:0000313" key="4">
    <source>
        <dbReference type="Proteomes" id="UP000295361"/>
    </source>
</evidence>
<dbReference type="RefSeq" id="WP_243748296.1">
    <property type="nucleotide sequence ID" value="NZ_SNXS01000003.1"/>
</dbReference>
<evidence type="ECO:0000313" key="3">
    <source>
        <dbReference type="EMBL" id="TDP71523.1"/>
    </source>
</evidence>
<proteinExistence type="predicted"/>
<evidence type="ECO:0000256" key="1">
    <source>
        <dbReference type="SAM" id="SignalP"/>
    </source>
</evidence>
<keyword evidence="4" id="KW-1185">Reference proteome</keyword>
<dbReference type="Pfam" id="PF07589">
    <property type="entry name" value="PEP-CTERM"/>
    <property type="match status" value="1"/>
</dbReference>
<reference evidence="3 4" key="1">
    <citation type="submission" date="2019-03" db="EMBL/GenBank/DDBJ databases">
        <title>Genomic Encyclopedia of Type Strains, Phase IV (KMG-IV): sequencing the most valuable type-strain genomes for metagenomic binning, comparative biology and taxonomic classification.</title>
        <authorList>
            <person name="Goeker M."/>
        </authorList>
    </citation>
    <scope>NUCLEOTIDE SEQUENCE [LARGE SCALE GENOMIC DNA]</scope>
    <source>
        <strain evidence="3 4">DSM 16998</strain>
    </source>
</reference>
<name>A0A4R6QMG8_9BURK</name>
<dbReference type="AlphaFoldDB" id="A0A4R6QMG8"/>
<dbReference type="InterPro" id="IPR013424">
    <property type="entry name" value="Ice-binding_C"/>
</dbReference>
<dbReference type="NCBIfam" id="TIGR02595">
    <property type="entry name" value="PEP_CTERM"/>
    <property type="match status" value="1"/>
</dbReference>
<protein>
    <submittedName>
        <fullName evidence="3">Putative secreted protein with PEP-CTERM sorting signal/MYXO-CTERM domain-containing protein</fullName>
    </submittedName>
</protein>
<gene>
    <name evidence="3" type="ORF">DES47_103504</name>
</gene>
<evidence type="ECO:0000259" key="2">
    <source>
        <dbReference type="Pfam" id="PF07589"/>
    </source>
</evidence>
<feature type="chain" id="PRO_5020692502" evidence="1">
    <location>
        <begin position="24"/>
        <end position="235"/>
    </location>
</feature>
<organism evidence="3 4">
    <name type="scientific">Roseateles toxinivorans</name>
    <dbReference type="NCBI Taxonomy" id="270368"/>
    <lineage>
        <taxon>Bacteria</taxon>
        <taxon>Pseudomonadati</taxon>
        <taxon>Pseudomonadota</taxon>
        <taxon>Betaproteobacteria</taxon>
        <taxon>Burkholderiales</taxon>
        <taxon>Sphaerotilaceae</taxon>
        <taxon>Roseateles</taxon>
    </lineage>
</organism>
<dbReference type="InParanoid" id="A0A4R6QMG8"/>